<feature type="region of interest" description="Disordered" evidence="1">
    <location>
        <begin position="221"/>
        <end position="248"/>
    </location>
</feature>
<dbReference type="Pfam" id="PF13432">
    <property type="entry name" value="TPR_16"/>
    <property type="match status" value="2"/>
</dbReference>
<dbReference type="RefSeq" id="WP_091760920.1">
    <property type="nucleotide sequence ID" value="NZ_FOHB01000006.1"/>
</dbReference>
<gene>
    <name evidence="2" type="ORF">SAMN05216199_3438</name>
</gene>
<proteinExistence type="predicted"/>
<dbReference type="SUPFAM" id="SSF48452">
    <property type="entry name" value="TPR-like"/>
    <property type="match status" value="1"/>
</dbReference>
<organism evidence="2 3">
    <name type="scientific">Pedococcus cremeus</name>
    <dbReference type="NCBI Taxonomy" id="587636"/>
    <lineage>
        <taxon>Bacteria</taxon>
        <taxon>Bacillati</taxon>
        <taxon>Actinomycetota</taxon>
        <taxon>Actinomycetes</taxon>
        <taxon>Micrococcales</taxon>
        <taxon>Intrasporangiaceae</taxon>
        <taxon>Pedococcus</taxon>
    </lineage>
</organism>
<feature type="compositionally biased region" description="Acidic residues" evidence="1">
    <location>
        <begin position="221"/>
        <end position="241"/>
    </location>
</feature>
<dbReference type="AlphaFoldDB" id="A0A1H9X4F4"/>
<accession>A0A1H9X4F4</accession>
<dbReference type="InterPro" id="IPR011990">
    <property type="entry name" value="TPR-like_helical_dom_sf"/>
</dbReference>
<dbReference type="Gene3D" id="1.25.40.10">
    <property type="entry name" value="Tetratricopeptide repeat domain"/>
    <property type="match status" value="1"/>
</dbReference>
<dbReference type="OrthoDB" id="3215237at2"/>
<protein>
    <submittedName>
        <fullName evidence="2">Tetratricopeptide repeat-containing protein</fullName>
    </submittedName>
</protein>
<dbReference type="STRING" id="587636.SAMN05216199_3438"/>
<dbReference type="Proteomes" id="UP000199019">
    <property type="component" value="Unassembled WGS sequence"/>
</dbReference>
<sequence>MTGKELDRSVHQQLRTLSKENAEGVAQHLVMVAALLEAEDLVGAEAHAETAVRRAGRVPAAREALGLVAYRKGEWARALSEFRTARRLSGSSHMLPLMVDCERGLGRPERALELATSPEARTLTVEERVELAIVISGIRRDLGQPQAAVLALQIPQLKSSARKPWTARLSYAYADALLATGDESGARDWFSRAADADDEGETDAADRLAELDGVVMVDLLEDENDDEDDQIDGADDVDDEAAGPSRRA</sequence>
<evidence type="ECO:0000313" key="3">
    <source>
        <dbReference type="Proteomes" id="UP000199019"/>
    </source>
</evidence>
<keyword evidence="3" id="KW-1185">Reference proteome</keyword>
<evidence type="ECO:0000256" key="1">
    <source>
        <dbReference type="SAM" id="MobiDB-lite"/>
    </source>
</evidence>
<dbReference type="EMBL" id="FOHB01000006">
    <property type="protein sequence ID" value="SES41004.1"/>
    <property type="molecule type" value="Genomic_DNA"/>
</dbReference>
<reference evidence="3" key="1">
    <citation type="submission" date="2016-10" db="EMBL/GenBank/DDBJ databases">
        <authorList>
            <person name="Varghese N."/>
            <person name="Submissions S."/>
        </authorList>
    </citation>
    <scope>NUCLEOTIDE SEQUENCE [LARGE SCALE GENOMIC DNA]</scope>
    <source>
        <strain evidence="3">CGMCC 1.6963</strain>
    </source>
</reference>
<evidence type="ECO:0000313" key="2">
    <source>
        <dbReference type="EMBL" id="SES41004.1"/>
    </source>
</evidence>
<name>A0A1H9X4F4_9MICO</name>